<evidence type="ECO:0000313" key="2">
    <source>
        <dbReference type="Proteomes" id="UP001472677"/>
    </source>
</evidence>
<dbReference type="PANTHER" id="PTHR35761:SF1">
    <property type="entry name" value="PROTEIN SENSITIVE TO UV 2"/>
    <property type="match status" value="1"/>
</dbReference>
<proteinExistence type="predicted"/>
<accession>A0ABR2CM47</accession>
<gene>
    <name evidence="1" type="ORF">V6N12_004641</name>
</gene>
<dbReference type="Proteomes" id="UP001472677">
    <property type="component" value="Unassembled WGS sequence"/>
</dbReference>
<reference evidence="1 2" key="1">
    <citation type="journal article" date="2024" name="G3 (Bethesda)">
        <title>Genome assembly of Hibiscus sabdariffa L. provides insights into metabolisms of medicinal natural products.</title>
        <authorList>
            <person name="Kim T."/>
        </authorList>
    </citation>
    <scope>NUCLEOTIDE SEQUENCE [LARGE SCALE GENOMIC DNA]</scope>
    <source>
        <strain evidence="1">TK-2024</strain>
        <tissue evidence="1">Old leaves</tissue>
    </source>
</reference>
<dbReference type="PANTHER" id="PTHR35761">
    <property type="entry name" value="ATR INTERACTING PROTEIN"/>
    <property type="match status" value="1"/>
</dbReference>
<evidence type="ECO:0000313" key="1">
    <source>
        <dbReference type="EMBL" id="KAK8520712.1"/>
    </source>
</evidence>
<dbReference type="InterPro" id="IPR044952">
    <property type="entry name" value="SUV2"/>
</dbReference>
<protein>
    <submittedName>
        <fullName evidence="1">Uncharacterized protein</fullName>
    </submittedName>
</protein>
<dbReference type="EMBL" id="JBBPBM010000048">
    <property type="protein sequence ID" value="KAK8520712.1"/>
    <property type="molecule type" value="Genomic_DNA"/>
</dbReference>
<keyword evidence="2" id="KW-1185">Reference proteome</keyword>
<organism evidence="1 2">
    <name type="scientific">Hibiscus sabdariffa</name>
    <name type="common">roselle</name>
    <dbReference type="NCBI Taxonomy" id="183260"/>
    <lineage>
        <taxon>Eukaryota</taxon>
        <taxon>Viridiplantae</taxon>
        <taxon>Streptophyta</taxon>
        <taxon>Embryophyta</taxon>
        <taxon>Tracheophyta</taxon>
        <taxon>Spermatophyta</taxon>
        <taxon>Magnoliopsida</taxon>
        <taxon>eudicotyledons</taxon>
        <taxon>Gunneridae</taxon>
        <taxon>Pentapetalae</taxon>
        <taxon>rosids</taxon>
        <taxon>malvids</taxon>
        <taxon>Malvales</taxon>
        <taxon>Malvaceae</taxon>
        <taxon>Malvoideae</taxon>
        <taxon>Hibiscus</taxon>
    </lineage>
</organism>
<name>A0ABR2CM47_9ROSI</name>
<comment type="caution">
    <text evidence="1">The sequence shown here is derived from an EMBL/GenBank/DDBJ whole genome shotgun (WGS) entry which is preliminary data.</text>
</comment>
<sequence length="179" mass="20437">MDETFPSCMPTGVRPSEAKHLCKKGHDDTSSASLFFHINRIYPFEFMHIILMKSSEECARLEAVLIMNVILMRSDAYTDRENVSFVCYSFPNFQDDMQVLCSKSYFTAARFGLSQVFESISQLLKKEAGLFVQKEAVPALYLLLNCPKLVVISALVVPRRQVLVLLMRRKTLLLSRDSL</sequence>